<dbReference type="EMBL" id="JAVRAA010000009">
    <property type="protein sequence ID" value="MDT0338672.1"/>
    <property type="molecule type" value="Genomic_DNA"/>
</dbReference>
<evidence type="ECO:0000259" key="2">
    <source>
        <dbReference type="Pfam" id="PF07819"/>
    </source>
</evidence>
<dbReference type="InterPro" id="IPR029058">
    <property type="entry name" value="AB_hydrolase_fold"/>
</dbReference>
<dbReference type="InterPro" id="IPR012908">
    <property type="entry name" value="PGAP1-ab_dom-like"/>
</dbReference>
<keyword evidence="3" id="KW-0378">Hydrolase</keyword>
<dbReference type="AlphaFoldDB" id="A0AAE4GB45"/>
<evidence type="ECO:0000313" key="3">
    <source>
        <dbReference type="EMBL" id="MDT0338672.1"/>
    </source>
</evidence>
<accession>A0AAE4GB45</accession>
<gene>
    <name evidence="3" type="ORF">RJN63_17665</name>
</gene>
<name>A0AAE4GB45_9BURK</name>
<dbReference type="PANTHER" id="PTHR11440">
    <property type="entry name" value="LECITHIN-CHOLESTEROL ACYLTRANSFERASE-RELATED"/>
    <property type="match status" value="1"/>
</dbReference>
<dbReference type="Gene3D" id="3.40.50.1820">
    <property type="entry name" value="alpha/beta hydrolase"/>
    <property type="match status" value="1"/>
</dbReference>
<evidence type="ECO:0000256" key="1">
    <source>
        <dbReference type="SAM" id="MobiDB-lite"/>
    </source>
</evidence>
<proteinExistence type="predicted"/>
<dbReference type="SUPFAM" id="SSF53474">
    <property type="entry name" value="alpha/beta-Hydrolases"/>
    <property type="match status" value="1"/>
</dbReference>
<comment type="caution">
    <text evidence="3">The sequence shown here is derived from an EMBL/GenBank/DDBJ whole genome shotgun (WGS) entry which is preliminary data.</text>
</comment>
<dbReference type="Pfam" id="PF07819">
    <property type="entry name" value="PGAP1"/>
    <property type="match status" value="1"/>
</dbReference>
<sequence>MKEASLPAQAAEPTRLVGTAWDEDGNDVAQSVLTGENQKVRALCLTTPEVVVPILFVPGIMGTRLRVSKRDQGPAWLPPENTWETITLGLTHLVRTAADRQRLLNPETTEVDDGGPAFPDDTSKTLLSLAPGQTDAERIKWRGWGQLHADSYLGILSLLETSMAMIFDPDSQGTRLTAHWKELVMDRQDAAKLGAEKPFVALSEEDLRDAADMLYPVHAVGYNWLQSNQVSAQRLADEIERITAYYRSKGKRCEGVILITHSMGGLVARACARLPGMAERILGVIHGVMPAIGAPATYKRIRAGFEGMAQVVLGRDAADCTAVMANAPGPLELLPTAQYKTWTNQGERHWLRASYRAIGQRGMPEEMDSFLGEGDPYAQIYLNNTSDWWKLVREELIDPAGREDRERAEREGNILASKKRPMPDFCQFAENMKLARNLHQLIQDSYHPNTYAYYAADPQQPAWNEINWKCRPLVPGDPAQARLEKDDLNGMLELRFGEHSVHYFSLQSGTGPGDGTVPAESGGAPKPDVVQIFKHEGKLQSHDSYEHQFSYNAKIARAVTLYSIIRIVNSSANLKKTSGEKCT</sequence>
<feature type="region of interest" description="Disordered" evidence="1">
    <location>
        <begin position="507"/>
        <end position="526"/>
    </location>
</feature>
<reference evidence="3" key="1">
    <citation type="submission" date="2023-02" db="EMBL/GenBank/DDBJ databases">
        <title>Description of Herbaspirillum huttiense subsp. nephrolepsisexaltata and Herbaspirillum huttiense subsp. lycopersicon.</title>
        <authorList>
            <person name="Poudel M."/>
            <person name="Sharma A."/>
            <person name="Goss E."/>
            <person name="Tapia J.H."/>
            <person name="Harmon C.M."/>
            <person name="Jones J.B."/>
        </authorList>
    </citation>
    <scope>NUCLEOTIDE SEQUENCE</scope>
    <source>
        <strain evidence="3">NC40101</strain>
    </source>
</reference>
<dbReference type="GO" id="GO:0016788">
    <property type="term" value="F:hydrolase activity, acting on ester bonds"/>
    <property type="evidence" value="ECO:0007669"/>
    <property type="project" value="InterPro"/>
</dbReference>
<feature type="domain" description="GPI inositol-deacylase PGAP1-like alpha/beta" evidence="2">
    <location>
        <begin position="233"/>
        <end position="297"/>
    </location>
</feature>
<protein>
    <submittedName>
        <fullName evidence="3">Alpha/beta hydrolase</fullName>
    </submittedName>
</protein>
<organism evidence="3">
    <name type="scientific">Herbaspirillum huttiense subsp. nephrolepidis</name>
    <dbReference type="NCBI Taxonomy" id="3075126"/>
    <lineage>
        <taxon>Bacteria</taxon>
        <taxon>Pseudomonadati</taxon>
        <taxon>Pseudomonadota</taxon>
        <taxon>Betaproteobacteria</taxon>
        <taxon>Burkholderiales</taxon>
        <taxon>Oxalobacteraceae</taxon>
        <taxon>Herbaspirillum</taxon>
    </lineage>
</organism>
<dbReference type="RefSeq" id="WP_310838003.1">
    <property type="nucleotide sequence ID" value="NZ_JAVLSM010000010.1"/>
</dbReference>